<gene>
    <name evidence="4" type="ORF">L1049_018249</name>
</gene>
<proteinExistence type="predicted"/>
<dbReference type="PROSITE" id="PS50158">
    <property type="entry name" value="ZF_CCHC"/>
    <property type="match status" value="1"/>
</dbReference>
<feature type="region of interest" description="Disordered" evidence="2">
    <location>
        <begin position="107"/>
        <end position="170"/>
    </location>
</feature>
<accession>A0AAP0R9S7</accession>
<feature type="compositionally biased region" description="Basic and acidic residues" evidence="2">
    <location>
        <begin position="107"/>
        <end position="153"/>
    </location>
</feature>
<feature type="domain" description="CCHC-type" evidence="3">
    <location>
        <begin position="87"/>
        <end position="102"/>
    </location>
</feature>
<dbReference type="InterPro" id="IPR040256">
    <property type="entry name" value="At4g02000-like"/>
</dbReference>
<comment type="caution">
    <text evidence="4">The sequence shown here is derived from an EMBL/GenBank/DDBJ whole genome shotgun (WGS) entry which is preliminary data.</text>
</comment>
<keyword evidence="1" id="KW-0863">Zinc-finger</keyword>
<evidence type="ECO:0000313" key="5">
    <source>
        <dbReference type="Proteomes" id="UP001415857"/>
    </source>
</evidence>
<dbReference type="Proteomes" id="UP001415857">
    <property type="component" value="Unassembled WGS sequence"/>
</dbReference>
<protein>
    <recommendedName>
        <fullName evidence="3">CCHC-type domain-containing protein</fullName>
    </recommendedName>
</protein>
<name>A0AAP0R9S7_LIQFO</name>
<organism evidence="4 5">
    <name type="scientific">Liquidambar formosana</name>
    <name type="common">Formosan gum</name>
    <dbReference type="NCBI Taxonomy" id="63359"/>
    <lineage>
        <taxon>Eukaryota</taxon>
        <taxon>Viridiplantae</taxon>
        <taxon>Streptophyta</taxon>
        <taxon>Embryophyta</taxon>
        <taxon>Tracheophyta</taxon>
        <taxon>Spermatophyta</taxon>
        <taxon>Magnoliopsida</taxon>
        <taxon>eudicotyledons</taxon>
        <taxon>Gunneridae</taxon>
        <taxon>Pentapetalae</taxon>
        <taxon>Saxifragales</taxon>
        <taxon>Altingiaceae</taxon>
        <taxon>Liquidambar</taxon>
    </lineage>
</organism>
<dbReference type="GO" id="GO:0003676">
    <property type="term" value="F:nucleic acid binding"/>
    <property type="evidence" value="ECO:0007669"/>
    <property type="project" value="InterPro"/>
</dbReference>
<dbReference type="InterPro" id="IPR025836">
    <property type="entry name" value="Zn_knuckle_CX2CX4HX4C"/>
</dbReference>
<keyword evidence="5" id="KW-1185">Reference proteome</keyword>
<dbReference type="Pfam" id="PF14392">
    <property type="entry name" value="zf-CCHC_4"/>
    <property type="match status" value="1"/>
</dbReference>
<dbReference type="PANTHER" id="PTHR31286:SF167">
    <property type="entry name" value="OS09G0268800 PROTEIN"/>
    <property type="match status" value="1"/>
</dbReference>
<dbReference type="PANTHER" id="PTHR31286">
    <property type="entry name" value="GLYCINE-RICH CELL WALL STRUCTURAL PROTEIN 1.8-LIKE"/>
    <property type="match status" value="1"/>
</dbReference>
<dbReference type="GO" id="GO:0008270">
    <property type="term" value="F:zinc ion binding"/>
    <property type="evidence" value="ECO:0007669"/>
    <property type="project" value="UniProtKB-KW"/>
</dbReference>
<sequence length="187" mass="21369">MGDTLEDMWQRLVLTEEEKEDVGKKIGDNIGEYVDMEQGEGGVCWGKYLRIRVRLNVTRPLKRGVTVKVEGRQMWVPIKYERLPTFCYYCGILGHADKDCEQRYEEPVERREENKRAGTPKVRETTELAGDGREGDDDVGLKRALDQPGKDPTEEMEATSNNNVGVDYDANDVLESEISVSWESTNF</sequence>
<evidence type="ECO:0000256" key="2">
    <source>
        <dbReference type="SAM" id="MobiDB-lite"/>
    </source>
</evidence>
<keyword evidence="1" id="KW-0479">Metal-binding</keyword>
<evidence type="ECO:0000256" key="1">
    <source>
        <dbReference type="PROSITE-ProRule" id="PRU00047"/>
    </source>
</evidence>
<evidence type="ECO:0000259" key="3">
    <source>
        <dbReference type="PROSITE" id="PS50158"/>
    </source>
</evidence>
<dbReference type="EMBL" id="JBBPBK010000012">
    <property type="protein sequence ID" value="KAK9273439.1"/>
    <property type="molecule type" value="Genomic_DNA"/>
</dbReference>
<keyword evidence="1" id="KW-0862">Zinc</keyword>
<evidence type="ECO:0000313" key="4">
    <source>
        <dbReference type="EMBL" id="KAK9273439.1"/>
    </source>
</evidence>
<dbReference type="AlphaFoldDB" id="A0AAP0R9S7"/>
<dbReference type="InterPro" id="IPR001878">
    <property type="entry name" value="Znf_CCHC"/>
</dbReference>
<reference evidence="4 5" key="1">
    <citation type="journal article" date="2024" name="Plant J.">
        <title>Genome sequences and population genomics reveal climatic adaptation and genomic divergence between two closely related sweetgum species.</title>
        <authorList>
            <person name="Xu W.Q."/>
            <person name="Ren C.Q."/>
            <person name="Zhang X.Y."/>
            <person name="Comes H.P."/>
            <person name="Liu X.H."/>
            <person name="Li Y.G."/>
            <person name="Kettle C.J."/>
            <person name="Jalonen R."/>
            <person name="Gaisberger H."/>
            <person name="Ma Y.Z."/>
            <person name="Qiu Y.X."/>
        </authorList>
    </citation>
    <scope>NUCLEOTIDE SEQUENCE [LARGE SCALE GENOMIC DNA]</scope>
    <source>
        <strain evidence="4">Hangzhou</strain>
    </source>
</reference>